<evidence type="ECO:0000313" key="2">
    <source>
        <dbReference type="EMBL" id="QFU84461.1"/>
    </source>
</evidence>
<geneLocation type="plasmid" evidence="2 3">
    <name>unnamed1</name>
</geneLocation>
<proteinExistence type="predicted"/>
<dbReference type="AlphaFoldDB" id="A0A5P9P8H4"/>
<dbReference type="KEGG" id="nas:GCU68_18195"/>
<evidence type="ECO:0000256" key="1">
    <source>
        <dbReference type="SAM" id="Phobius"/>
    </source>
</evidence>
<dbReference type="RefSeq" id="WP_152943980.1">
    <property type="nucleotide sequence ID" value="NZ_CP045489.1"/>
</dbReference>
<keyword evidence="1" id="KW-0812">Transmembrane</keyword>
<keyword evidence="3" id="KW-1185">Reference proteome</keyword>
<dbReference type="EMBL" id="CP045489">
    <property type="protein sequence ID" value="QFU84461.1"/>
    <property type="molecule type" value="Genomic_DNA"/>
</dbReference>
<accession>A0A5P9P8H4</accession>
<evidence type="ECO:0000313" key="3">
    <source>
        <dbReference type="Proteomes" id="UP000326170"/>
    </source>
</evidence>
<keyword evidence="1" id="KW-1133">Transmembrane helix</keyword>
<dbReference type="OrthoDB" id="170690at2157"/>
<keyword evidence="1" id="KW-0472">Membrane</keyword>
<reference evidence="2 3" key="1">
    <citation type="journal article" date="2007" name="Int. J. Syst. Evol. Microbiol.">
        <title>Natronorubrum sulfidifaciens sp. nov., an extremely haloalkaliphilic archaeon isolated from Aiding salt lake in Xin-Jiang, China.</title>
        <authorList>
            <person name="Cui H.L."/>
            <person name="Tohty D."/>
            <person name="Liu H.C."/>
            <person name="Liu S.J."/>
            <person name="Oren A."/>
            <person name="Zhou P.J."/>
        </authorList>
    </citation>
    <scope>NUCLEOTIDE SEQUENCE [LARGE SCALE GENOMIC DNA]</scope>
    <source>
        <strain evidence="2 3">7-3</strain>
        <plasmid evidence="2">unnamed1</plasmid>
    </source>
</reference>
<dbReference type="GeneID" id="42303000"/>
<gene>
    <name evidence="2" type="ORF">GCU68_18195</name>
</gene>
<feature type="transmembrane region" description="Helical" evidence="1">
    <location>
        <begin position="267"/>
        <end position="289"/>
    </location>
</feature>
<dbReference type="Proteomes" id="UP000326170">
    <property type="component" value="Plasmid unnamed1"/>
</dbReference>
<name>A0A5P9P8H4_9EURY</name>
<protein>
    <submittedName>
        <fullName evidence="2">Uncharacterized protein</fullName>
    </submittedName>
</protein>
<organism evidence="2 3">
    <name type="scientific">Natronorubrum aibiense</name>
    <dbReference type="NCBI Taxonomy" id="348826"/>
    <lineage>
        <taxon>Archaea</taxon>
        <taxon>Methanobacteriati</taxon>
        <taxon>Methanobacteriota</taxon>
        <taxon>Stenosarchaea group</taxon>
        <taxon>Halobacteria</taxon>
        <taxon>Halobacteriales</taxon>
        <taxon>Natrialbaceae</taxon>
        <taxon>Natronorubrum</taxon>
    </lineage>
</organism>
<sequence length="290" mass="31016">MSTILLIVGVVLLVVAAFAGVYGRRQHRRSALLRDTETTDVRDIKSEGLIELKGTVRASSPFDSPIKGEESTLSAWEVEEWDEGGETEMWETRATGIHATSFELDDGTGRVRVDVGNHVNDPSAGTGIHDIQVGAIDVDRLLSTGVTVDNVLAALNSFSVEANVPPDSEPPERIAEFVQGEAIISPQTDSITNILDIGNKHGERRYYEGTLGPGDEIYLLGQAHATENATHPLKPEDVVVTPPDDSQLIISDKSKAELADSFKQYKYAYIGAVVAAIVGLGALAVGAGLL</sequence>
<keyword evidence="2" id="KW-0614">Plasmid</keyword>